<evidence type="ECO:0000256" key="1">
    <source>
        <dbReference type="SAM" id="MobiDB-lite"/>
    </source>
</evidence>
<gene>
    <name evidence="2" type="ORF">G3I71_43480</name>
</gene>
<reference evidence="2" key="1">
    <citation type="submission" date="2020-01" db="EMBL/GenBank/DDBJ databases">
        <title>Insect and environment-associated Actinomycetes.</title>
        <authorList>
            <person name="Currrie C."/>
            <person name="Chevrette M."/>
            <person name="Carlson C."/>
            <person name="Stubbendieck R."/>
            <person name="Wendt-Pienkowski E."/>
        </authorList>
    </citation>
    <scope>NUCLEOTIDE SEQUENCE</scope>
    <source>
        <strain evidence="2">SID12501</strain>
    </source>
</reference>
<feature type="compositionally biased region" description="Acidic residues" evidence="1">
    <location>
        <begin position="342"/>
        <end position="355"/>
    </location>
</feature>
<organism evidence="2">
    <name type="scientific">Streptomyces sp. SID12501</name>
    <dbReference type="NCBI Taxonomy" id="2706042"/>
    <lineage>
        <taxon>Bacteria</taxon>
        <taxon>Bacillati</taxon>
        <taxon>Actinomycetota</taxon>
        <taxon>Actinomycetes</taxon>
        <taxon>Kitasatosporales</taxon>
        <taxon>Streptomycetaceae</taxon>
        <taxon>Streptomyces</taxon>
    </lineage>
</organism>
<accession>A0A6B3C7T6</accession>
<proteinExistence type="predicted"/>
<protein>
    <submittedName>
        <fullName evidence="2">Uncharacterized protein</fullName>
    </submittedName>
</protein>
<dbReference type="AlphaFoldDB" id="A0A6B3C7T6"/>
<name>A0A6B3C7T6_9ACTN</name>
<comment type="caution">
    <text evidence="2">The sequence shown here is derived from an EMBL/GenBank/DDBJ whole genome shotgun (WGS) entry which is preliminary data.</text>
</comment>
<sequence length="431" mass="46709">MTAGQEEELVIPENLAGPFLRERIVQGRGFKHWGAQVASVLYYQDGGHSVITARGADHRDRLGRWSRPSSVCEVACGRHTTSFALKLPAHGSATFFETRVKLRWEVTDYRLVVEKRLFSVENDLGPEIVDRLQGVTTRYSVDQAHEANQAVRLDIEAGRWADLGQEVGLHTKVFVEVGTDHTQIGFVSQTRKDEAEAQRVTTRFRGFAAIAHGTDAEKYAYLMASGSTAEVGQLVKMMMESQAEEQHANREFLVRMAHEGRVNTPELDAYIRRMVLPGQAAGQLSPPALEPRAALPPAPVAPTAPAGAARQDWPDTSAAGDTDAYDTPGRGTARTAGAPRPEEDDWWGEPQEAVEYESGPSAARDGHGTSSHIDGHRYEYTYGGSSSAGAGRTESGAESGSGAGSPDWVDEDDDIWGGPSDGDPDGRGGRR</sequence>
<feature type="region of interest" description="Disordered" evidence="1">
    <location>
        <begin position="282"/>
        <end position="431"/>
    </location>
</feature>
<evidence type="ECO:0000313" key="2">
    <source>
        <dbReference type="EMBL" id="NEC92466.1"/>
    </source>
</evidence>
<dbReference type="EMBL" id="JAAGLU010000073">
    <property type="protein sequence ID" value="NEC92466.1"/>
    <property type="molecule type" value="Genomic_DNA"/>
</dbReference>
<feature type="compositionally biased region" description="Low complexity" evidence="1">
    <location>
        <begin position="383"/>
        <end position="400"/>
    </location>
</feature>
<dbReference type="RefSeq" id="WP_164324140.1">
    <property type="nucleotide sequence ID" value="NZ_JAAGLU010000073.1"/>
</dbReference>